<dbReference type="EMBL" id="JABXBU010002072">
    <property type="protein sequence ID" value="KAF8777696.1"/>
    <property type="molecule type" value="Genomic_DNA"/>
</dbReference>
<proteinExistence type="predicted"/>
<feature type="region of interest" description="Disordered" evidence="1">
    <location>
        <begin position="49"/>
        <end position="83"/>
    </location>
</feature>
<evidence type="ECO:0000313" key="2">
    <source>
        <dbReference type="EMBL" id="KAF8777696.1"/>
    </source>
</evidence>
<dbReference type="Proteomes" id="UP000807504">
    <property type="component" value="Unassembled WGS sequence"/>
</dbReference>
<comment type="caution">
    <text evidence="2">The sequence shown here is derived from an EMBL/GenBank/DDBJ whole genome shotgun (WGS) entry which is preliminary data.</text>
</comment>
<dbReference type="AlphaFoldDB" id="A0A8T0ETG0"/>
<evidence type="ECO:0000313" key="3">
    <source>
        <dbReference type="Proteomes" id="UP000807504"/>
    </source>
</evidence>
<organism evidence="2 3">
    <name type="scientific">Argiope bruennichi</name>
    <name type="common">Wasp spider</name>
    <name type="synonym">Aranea bruennichi</name>
    <dbReference type="NCBI Taxonomy" id="94029"/>
    <lineage>
        <taxon>Eukaryota</taxon>
        <taxon>Metazoa</taxon>
        <taxon>Ecdysozoa</taxon>
        <taxon>Arthropoda</taxon>
        <taxon>Chelicerata</taxon>
        <taxon>Arachnida</taxon>
        <taxon>Araneae</taxon>
        <taxon>Araneomorphae</taxon>
        <taxon>Entelegynae</taxon>
        <taxon>Araneoidea</taxon>
        <taxon>Araneidae</taxon>
        <taxon>Argiope</taxon>
    </lineage>
</organism>
<reference evidence="2" key="1">
    <citation type="journal article" date="2020" name="bioRxiv">
        <title>Chromosome-level reference genome of the European wasp spider Argiope bruennichi: a resource for studies on range expansion and evolutionary adaptation.</title>
        <authorList>
            <person name="Sheffer M.M."/>
            <person name="Hoppe A."/>
            <person name="Krehenwinkel H."/>
            <person name="Uhl G."/>
            <person name="Kuss A.W."/>
            <person name="Jensen L."/>
            <person name="Jensen C."/>
            <person name="Gillespie R.G."/>
            <person name="Hoff K.J."/>
            <person name="Prost S."/>
        </authorList>
    </citation>
    <scope>NUCLEOTIDE SEQUENCE</scope>
</reference>
<accession>A0A8T0ETG0</accession>
<keyword evidence="3" id="KW-1185">Reference proteome</keyword>
<reference evidence="2" key="2">
    <citation type="submission" date="2020-06" db="EMBL/GenBank/DDBJ databases">
        <authorList>
            <person name="Sheffer M."/>
        </authorList>
    </citation>
    <scope>NUCLEOTIDE SEQUENCE</scope>
</reference>
<gene>
    <name evidence="2" type="ORF">HNY73_014514</name>
</gene>
<name>A0A8T0ETG0_ARGBR</name>
<protein>
    <submittedName>
        <fullName evidence="2">Uncharacterized protein</fullName>
    </submittedName>
</protein>
<evidence type="ECO:0000256" key="1">
    <source>
        <dbReference type="SAM" id="MobiDB-lite"/>
    </source>
</evidence>
<feature type="compositionally biased region" description="Polar residues" evidence="1">
    <location>
        <begin position="50"/>
        <end position="63"/>
    </location>
</feature>
<sequence length="83" mass="8998">MGKAADLSNFDKGQMVTARPLRTSISETPRLVGCSRAVVSTYRKWCMDGETTSNRPPMSQTPVIQFCDGAPDLHGSQSPTPNL</sequence>